<accession>X1A109</accession>
<reference evidence="1" key="1">
    <citation type="journal article" date="2014" name="Front. Microbiol.">
        <title>High frequency of phylogenetically diverse reductive dehalogenase-homologous genes in deep subseafloor sedimentary metagenomes.</title>
        <authorList>
            <person name="Kawai M."/>
            <person name="Futagami T."/>
            <person name="Toyoda A."/>
            <person name="Takaki Y."/>
            <person name="Nishi S."/>
            <person name="Hori S."/>
            <person name="Arai W."/>
            <person name="Tsubouchi T."/>
            <person name="Morono Y."/>
            <person name="Uchiyama I."/>
            <person name="Ito T."/>
            <person name="Fujiyama A."/>
            <person name="Inagaki F."/>
            <person name="Takami H."/>
        </authorList>
    </citation>
    <scope>NUCLEOTIDE SEQUENCE</scope>
    <source>
        <strain evidence="1">Expedition CK06-06</strain>
    </source>
</reference>
<comment type="caution">
    <text evidence="1">The sequence shown here is derived from an EMBL/GenBank/DDBJ whole genome shotgun (WGS) entry which is preliminary data.</text>
</comment>
<proteinExistence type="predicted"/>
<evidence type="ECO:0000313" key="1">
    <source>
        <dbReference type="EMBL" id="GAG53961.1"/>
    </source>
</evidence>
<protein>
    <submittedName>
        <fullName evidence="1">Uncharacterized protein</fullName>
    </submittedName>
</protein>
<sequence length="73" mass="8905">MYKYNRGWYFCPICKNPYWFGNSFPFDKCYDCLPIETKERIDKSDYFGKDLEHQNTISMENKIEFANKRLKGK</sequence>
<dbReference type="AlphaFoldDB" id="X1A109"/>
<gene>
    <name evidence="1" type="ORF">S01H4_18920</name>
</gene>
<name>X1A109_9ZZZZ</name>
<dbReference type="EMBL" id="BART01008406">
    <property type="protein sequence ID" value="GAG53961.1"/>
    <property type="molecule type" value="Genomic_DNA"/>
</dbReference>
<organism evidence="1">
    <name type="scientific">marine sediment metagenome</name>
    <dbReference type="NCBI Taxonomy" id="412755"/>
    <lineage>
        <taxon>unclassified sequences</taxon>
        <taxon>metagenomes</taxon>
        <taxon>ecological metagenomes</taxon>
    </lineage>
</organism>